<evidence type="ECO:0000313" key="9">
    <source>
        <dbReference type="EMBL" id="NXF27912.1"/>
    </source>
</evidence>
<sequence length="56" mass="6561">SFRTSSELTIHQRNHTGEHPYECEECGQSFQKSCHLTRHMRIHTGQWPFKCGQCGK</sequence>
<feature type="non-terminal residue" evidence="9">
    <location>
        <position position="56"/>
    </location>
</feature>
<evidence type="ECO:0000256" key="1">
    <source>
        <dbReference type="ARBA" id="ARBA00004123"/>
    </source>
</evidence>
<protein>
    <submittedName>
        <fullName evidence="9">ZN180 protein</fullName>
    </submittedName>
</protein>
<dbReference type="PANTHER" id="PTHR16515">
    <property type="entry name" value="PR DOMAIN ZINC FINGER PROTEIN"/>
    <property type="match status" value="1"/>
</dbReference>
<evidence type="ECO:0000256" key="4">
    <source>
        <dbReference type="ARBA" id="ARBA00022771"/>
    </source>
</evidence>
<dbReference type="SMART" id="SM00355">
    <property type="entry name" value="ZnF_C2H2"/>
    <property type="match status" value="1"/>
</dbReference>
<dbReference type="FunFam" id="3.30.160.60:FF:002343">
    <property type="entry name" value="Zinc finger protein 33A"/>
    <property type="match status" value="1"/>
</dbReference>
<dbReference type="EMBL" id="VWYZ01001099">
    <property type="protein sequence ID" value="NXF27912.1"/>
    <property type="molecule type" value="Genomic_DNA"/>
</dbReference>
<evidence type="ECO:0000259" key="8">
    <source>
        <dbReference type="PROSITE" id="PS50157"/>
    </source>
</evidence>
<comment type="subcellular location">
    <subcellularLocation>
        <location evidence="1">Nucleus</location>
    </subcellularLocation>
</comment>
<evidence type="ECO:0000256" key="3">
    <source>
        <dbReference type="ARBA" id="ARBA00022737"/>
    </source>
</evidence>
<dbReference type="Gene3D" id="3.30.160.60">
    <property type="entry name" value="Classic Zinc Finger"/>
    <property type="match status" value="3"/>
</dbReference>
<keyword evidence="6" id="KW-0539">Nucleus</keyword>
<evidence type="ECO:0000256" key="7">
    <source>
        <dbReference type="PROSITE-ProRule" id="PRU00042"/>
    </source>
</evidence>
<keyword evidence="5" id="KW-0862">Zinc</keyword>
<evidence type="ECO:0000256" key="6">
    <source>
        <dbReference type="ARBA" id="ARBA00023242"/>
    </source>
</evidence>
<dbReference type="PRINTS" id="PR00048">
    <property type="entry name" value="ZINCFINGER"/>
</dbReference>
<keyword evidence="3" id="KW-0677">Repeat</keyword>
<dbReference type="InterPro" id="IPR036236">
    <property type="entry name" value="Znf_C2H2_sf"/>
</dbReference>
<dbReference type="Proteomes" id="UP000574210">
    <property type="component" value="Unassembled WGS sequence"/>
</dbReference>
<dbReference type="GO" id="GO:0010468">
    <property type="term" value="P:regulation of gene expression"/>
    <property type="evidence" value="ECO:0007669"/>
    <property type="project" value="TreeGrafter"/>
</dbReference>
<dbReference type="PANTHER" id="PTHR16515:SF66">
    <property type="entry name" value="C2H2-TYPE DOMAIN-CONTAINING PROTEIN"/>
    <property type="match status" value="1"/>
</dbReference>
<accession>A0A7K8SEU0</accession>
<gene>
    <name evidence="9" type="primary">Znf180_5</name>
    <name evidence="9" type="ORF">RHOROS_R13618</name>
</gene>
<keyword evidence="10" id="KW-1185">Reference proteome</keyword>
<feature type="domain" description="C2H2-type" evidence="8">
    <location>
        <begin position="21"/>
        <end position="48"/>
    </location>
</feature>
<proteinExistence type="predicted"/>
<dbReference type="PROSITE" id="PS00028">
    <property type="entry name" value="ZINC_FINGER_C2H2_1"/>
    <property type="match status" value="1"/>
</dbReference>
<dbReference type="SUPFAM" id="SSF57667">
    <property type="entry name" value="beta-beta-alpha zinc fingers"/>
    <property type="match status" value="1"/>
</dbReference>
<evidence type="ECO:0000256" key="2">
    <source>
        <dbReference type="ARBA" id="ARBA00022723"/>
    </source>
</evidence>
<dbReference type="Pfam" id="PF00096">
    <property type="entry name" value="zf-C2H2"/>
    <property type="match status" value="1"/>
</dbReference>
<evidence type="ECO:0000256" key="5">
    <source>
        <dbReference type="ARBA" id="ARBA00022833"/>
    </source>
</evidence>
<dbReference type="AlphaFoldDB" id="A0A7K8SEU0"/>
<comment type="caution">
    <text evidence="9">The sequence shown here is derived from an EMBL/GenBank/DDBJ whole genome shotgun (WGS) entry which is preliminary data.</text>
</comment>
<feature type="domain" description="C2H2-type" evidence="8">
    <location>
        <begin position="1"/>
        <end position="20"/>
    </location>
</feature>
<keyword evidence="2" id="KW-0479">Metal-binding</keyword>
<dbReference type="GO" id="GO:0005634">
    <property type="term" value="C:nucleus"/>
    <property type="evidence" value="ECO:0007669"/>
    <property type="project" value="UniProtKB-SubCell"/>
</dbReference>
<reference evidence="9 10" key="1">
    <citation type="submission" date="2019-09" db="EMBL/GenBank/DDBJ databases">
        <title>Bird 10,000 Genomes (B10K) Project - Family phase.</title>
        <authorList>
            <person name="Zhang G."/>
        </authorList>
    </citation>
    <scope>NUCLEOTIDE SEQUENCE [LARGE SCALE GENOMIC DNA]</scope>
    <source>
        <strain evidence="9">B10K-CU-031-12</strain>
        <tissue evidence="9">Muscle</tissue>
    </source>
</reference>
<organism evidence="9 10">
    <name type="scientific">Rhodinocichla rosea</name>
    <dbReference type="NCBI Taxonomy" id="58203"/>
    <lineage>
        <taxon>Eukaryota</taxon>
        <taxon>Metazoa</taxon>
        <taxon>Chordata</taxon>
        <taxon>Craniata</taxon>
        <taxon>Vertebrata</taxon>
        <taxon>Euteleostomi</taxon>
        <taxon>Archelosauria</taxon>
        <taxon>Archosauria</taxon>
        <taxon>Dinosauria</taxon>
        <taxon>Saurischia</taxon>
        <taxon>Theropoda</taxon>
        <taxon>Coelurosauria</taxon>
        <taxon>Aves</taxon>
        <taxon>Neognathae</taxon>
        <taxon>Neoaves</taxon>
        <taxon>Telluraves</taxon>
        <taxon>Australaves</taxon>
        <taxon>Passeriformes</taxon>
        <taxon>Thraupidae</taxon>
        <taxon>Rhodinocichla</taxon>
    </lineage>
</organism>
<feature type="non-terminal residue" evidence="9">
    <location>
        <position position="1"/>
    </location>
</feature>
<evidence type="ECO:0000313" key="10">
    <source>
        <dbReference type="Proteomes" id="UP000574210"/>
    </source>
</evidence>
<name>A0A7K8SEU0_9PASS</name>
<dbReference type="InterPro" id="IPR050331">
    <property type="entry name" value="Zinc_finger"/>
</dbReference>
<dbReference type="PROSITE" id="PS50157">
    <property type="entry name" value="ZINC_FINGER_C2H2_2"/>
    <property type="match status" value="2"/>
</dbReference>
<dbReference type="GO" id="GO:0008270">
    <property type="term" value="F:zinc ion binding"/>
    <property type="evidence" value="ECO:0007669"/>
    <property type="project" value="UniProtKB-KW"/>
</dbReference>
<dbReference type="InterPro" id="IPR013087">
    <property type="entry name" value="Znf_C2H2_type"/>
</dbReference>
<keyword evidence="4 7" id="KW-0863">Zinc-finger</keyword>